<dbReference type="Proteomes" id="UP000054771">
    <property type="component" value="Unassembled WGS sequence"/>
</dbReference>
<proteinExistence type="predicted"/>
<dbReference type="EMBL" id="CDMC01000008">
    <property type="protein sequence ID" value="CEL07058.1"/>
    <property type="molecule type" value="Genomic_DNA"/>
</dbReference>
<name>A0A0U5G4R1_ASPCI</name>
<protein>
    <submittedName>
        <fullName evidence="2">Uncharacterized protein</fullName>
    </submittedName>
</protein>
<keyword evidence="3" id="KW-1185">Reference proteome</keyword>
<reference evidence="3" key="1">
    <citation type="journal article" date="2016" name="Genome Announc.">
        <title>Draft genome sequences of fungus Aspergillus calidoustus.</title>
        <authorList>
            <person name="Horn F."/>
            <person name="Linde J."/>
            <person name="Mattern D.J."/>
            <person name="Walther G."/>
            <person name="Guthke R."/>
            <person name="Scherlach K."/>
            <person name="Martin K."/>
            <person name="Brakhage A.A."/>
            <person name="Petzke L."/>
            <person name="Valiante V."/>
        </authorList>
    </citation>
    <scope>NUCLEOTIDE SEQUENCE [LARGE SCALE GENOMIC DNA]</scope>
    <source>
        <strain evidence="3">SF006504</strain>
    </source>
</reference>
<feature type="region of interest" description="Disordered" evidence="1">
    <location>
        <begin position="1"/>
        <end position="43"/>
    </location>
</feature>
<dbReference type="AlphaFoldDB" id="A0A0U5G4R1"/>
<evidence type="ECO:0000256" key="1">
    <source>
        <dbReference type="SAM" id="MobiDB-lite"/>
    </source>
</evidence>
<gene>
    <name evidence="2" type="ORF">ASPCAL10223</name>
</gene>
<organism evidence="2 3">
    <name type="scientific">Aspergillus calidoustus</name>
    <dbReference type="NCBI Taxonomy" id="454130"/>
    <lineage>
        <taxon>Eukaryota</taxon>
        <taxon>Fungi</taxon>
        <taxon>Dikarya</taxon>
        <taxon>Ascomycota</taxon>
        <taxon>Pezizomycotina</taxon>
        <taxon>Eurotiomycetes</taxon>
        <taxon>Eurotiomycetidae</taxon>
        <taxon>Eurotiales</taxon>
        <taxon>Aspergillaceae</taxon>
        <taxon>Aspergillus</taxon>
        <taxon>Aspergillus subgen. Nidulantes</taxon>
    </lineage>
</organism>
<dbReference type="OrthoDB" id="4226558at2759"/>
<evidence type="ECO:0000313" key="2">
    <source>
        <dbReference type="EMBL" id="CEL07058.1"/>
    </source>
</evidence>
<evidence type="ECO:0000313" key="3">
    <source>
        <dbReference type="Proteomes" id="UP000054771"/>
    </source>
</evidence>
<sequence length="104" mass="11733">MERSGQYLQLQGPVWQSDPTNDLLPSQHPIDNTEESETQGADDWLNGIANEIGDIWLYGTPDDDPSHRHLWSQTPARLEGECTKDANALSTRKYTWTSQHGTPI</sequence>
<dbReference type="STRING" id="454130.A0A0U5G4R1"/>
<accession>A0A0U5G4R1</accession>